<protein>
    <submittedName>
        <fullName evidence="1">Uncharacterized protein</fullName>
    </submittedName>
</protein>
<dbReference type="AlphaFoldDB" id="A0A1C6I8L7"/>
<organism evidence="1">
    <name type="scientific">uncultured Anaerotruncus sp</name>
    <dbReference type="NCBI Taxonomy" id="905011"/>
    <lineage>
        <taxon>Bacteria</taxon>
        <taxon>Bacillati</taxon>
        <taxon>Bacillota</taxon>
        <taxon>Clostridia</taxon>
        <taxon>Eubacteriales</taxon>
        <taxon>Oscillospiraceae</taxon>
        <taxon>Anaerotruncus</taxon>
        <taxon>environmental samples</taxon>
    </lineage>
</organism>
<name>A0A1C6I8L7_9FIRM</name>
<accession>A0A1C6I8L7</accession>
<dbReference type="SUPFAM" id="SSF57783">
    <property type="entry name" value="Zinc beta-ribbon"/>
    <property type="match status" value="1"/>
</dbReference>
<evidence type="ECO:0000313" key="1">
    <source>
        <dbReference type="EMBL" id="SCJ66466.1"/>
    </source>
</evidence>
<gene>
    <name evidence="1" type="ORF">SAMEA3545359_01322</name>
</gene>
<dbReference type="EMBL" id="FMHG01000001">
    <property type="protein sequence ID" value="SCJ66466.1"/>
    <property type="molecule type" value="Genomic_DNA"/>
</dbReference>
<proteinExistence type="predicted"/>
<sequence length="67" mass="7773">MTNKIPHRHHNPHIPCPVCGRLVYINNDRMRGPYTYCDRCGTVLVYRHDGRGGSLVRADQQRENEPT</sequence>
<reference evidence="1" key="1">
    <citation type="submission" date="2015-09" db="EMBL/GenBank/DDBJ databases">
        <authorList>
            <consortium name="Pathogen Informatics"/>
        </authorList>
    </citation>
    <scope>NUCLEOTIDE SEQUENCE</scope>
    <source>
        <strain evidence="1">2789STDY5834896</strain>
    </source>
</reference>